<evidence type="ECO:0000256" key="6">
    <source>
        <dbReference type="ARBA" id="ARBA00022801"/>
    </source>
</evidence>
<evidence type="ECO:0000256" key="21">
    <source>
        <dbReference type="ARBA" id="ARBA00051164"/>
    </source>
</evidence>
<comment type="catalytic activity">
    <reaction evidence="23">
        <text>1-octadecanoyl-2-acetyl-sn-glycero-3-phosphocholine + H2O = 1-octadecanoyl-sn-glycero-3-phosphocholine + acetate + H(+)</text>
        <dbReference type="Rhea" id="RHEA:54408"/>
        <dbReference type="ChEBI" id="CHEBI:15377"/>
        <dbReference type="ChEBI" id="CHEBI:15378"/>
        <dbReference type="ChEBI" id="CHEBI:30089"/>
        <dbReference type="ChEBI" id="CHEBI:73858"/>
        <dbReference type="ChEBI" id="CHEBI:75220"/>
    </reaction>
    <physiologicalReaction direction="left-to-right" evidence="23">
        <dbReference type="Rhea" id="RHEA:54409"/>
    </physiologicalReaction>
</comment>
<comment type="catalytic activity">
    <reaction evidence="19">
        <text>1-O-hexadecyl-2-nonadioyl-sn-glycero-3-phosphocholine + H2O = nonanedioate + 1-O-hexadecyl-sn-glycero-3-phosphocholine + H(+)</text>
        <dbReference type="Rhea" id="RHEA:54552"/>
        <dbReference type="ChEBI" id="CHEBI:15377"/>
        <dbReference type="ChEBI" id="CHEBI:15378"/>
        <dbReference type="ChEBI" id="CHEBI:64496"/>
        <dbReference type="ChEBI" id="CHEBI:78208"/>
        <dbReference type="ChEBI" id="CHEBI:138269"/>
    </reaction>
    <physiologicalReaction direction="left-to-right" evidence="19">
        <dbReference type="Rhea" id="RHEA:54553"/>
    </physiologicalReaction>
</comment>
<comment type="catalytic activity">
    <reaction evidence="22">
        <text>1-tetradecanoyl-2-(9Z,12Z-octadecadienoyl)-sn-glycero-3-phosphocholine + H2O = 1-tetradecanoyl-sn-glycero-3-phosphocholine + (9Z,12Z)-octadecadienoate + H(+)</text>
        <dbReference type="Rhea" id="RHEA:54392"/>
        <dbReference type="ChEBI" id="CHEBI:15377"/>
        <dbReference type="ChEBI" id="CHEBI:15378"/>
        <dbReference type="ChEBI" id="CHEBI:30245"/>
        <dbReference type="ChEBI" id="CHEBI:64489"/>
        <dbReference type="ChEBI" id="CHEBI:86094"/>
    </reaction>
    <physiologicalReaction direction="left-to-right" evidence="22">
        <dbReference type="Rhea" id="RHEA:54393"/>
    </physiologicalReaction>
</comment>
<evidence type="ECO:0000256" key="12">
    <source>
        <dbReference type="ARBA" id="ARBA00023422"/>
    </source>
</evidence>
<dbReference type="STRING" id="45351.A7RIC9"/>
<evidence type="ECO:0000313" key="34">
    <source>
        <dbReference type="EMBL" id="EDO48789.1"/>
    </source>
</evidence>
<feature type="domain" description="AB hydrolase-1" evidence="33">
    <location>
        <begin position="100"/>
        <end position="350"/>
    </location>
</feature>
<evidence type="ECO:0000313" key="35">
    <source>
        <dbReference type="Proteomes" id="UP000001593"/>
    </source>
</evidence>
<comment type="catalytic activity">
    <reaction evidence="14">
        <text>1-hexadecanoyl-2-(9-oxononanoyl)-sn-glycero-3-phosphocholine + H2O = 9-oxononanoate + 1-hexadecanoyl-sn-glycero-3-phosphocholine + H(+)</text>
        <dbReference type="Rhea" id="RHEA:41179"/>
        <dbReference type="ChEBI" id="CHEBI:15377"/>
        <dbReference type="ChEBI" id="CHEBI:15378"/>
        <dbReference type="ChEBI" id="CHEBI:61042"/>
        <dbReference type="ChEBI" id="CHEBI:72998"/>
        <dbReference type="ChEBI" id="CHEBI:77812"/>
    </reaction>
    <physiologicalReaction direction="left-to-right" evidence="14">
        <dbReference type="Rhea" id="RHEA:41180"/>
    </physiologicalReaction>
</comment>
<keyword evidence="9" id="KW-0443">Lipid metabolism</keyword>
<dbReference type="GO" id="GO:0004623">
    <property type="term" value="F:phospholipase A2 activity"/>
    <property type="evidence" value="ECO:0007669"/>
    <property type="project" value="UniProtKB-EC"/>
</dbReference>
<evidence type="ECO:0000256" key="10">
    <source>
        <dbReference type="ARBA" id="ARBA00023136"/>
    </source>
</evidence>
<dbReference type="EMBL" id="DS469512">
    <property type="protein sequence ID" value="EDO48789.1"/>
    <property type="molecule type" value="Genomic_DNA"/>
</dbReference>
<dbReference type="FunFam" id="3.40.50.1820:FF:000079">
    <property type="entry name" value="Abhydrolase domain-containing 3"/>
    <property type="match status" value="1"/>
</dbReference>
<evidence type="ECO:0000256" key="24">
    <source>
        <dbReference type="ARBA" id="ARBA00052144"/>
    </source>
</evidence>
<dbReference type="InParanoid" id="A7RIC9"/>
<evidence type="ECO:0000256" key="17">
    <source>
        <dbReference type="ARBA" id="ARBA00050182"/>
    </source>
</evidence>
<dbReference type="GO" id="GO:0047372">
    <property type="term" value="F:monoacylglycerol lipase activity"/>
    <property type="evidence" value="ECO:0000318"/>
    <property type="project" value="GO_Central"/>
</dbReference>
<dbReference type="PANTHER" id="PTHR10794:SF63">
    <property type="entry name" value="ALPHA_BETA HYDROLASE 1, ISOFORM A"/>
    <property type="match status" value="1"/>
</dbReference>
<comment type="catalytic activity">
    <reaction evidence="16">
        <text>1,2-ditetradecanoyl-sn-glycero-3-phosphocholine + H2O = 1-tetradecanoyl-sn-glycero-3-phosphocholine + tetradecanoate + H(+)</text>
        <dbReference type="Rhea" id="RHEA:54456"/>
        <dbReference type="ChEBI" id="CHEBI:15377"/>
        <dbReference type="ChEBI" id="CHEBI:15378"/>
        <dbReference type="ChEBI" id="CHEBI:30807"/>
        <dbReference type="ChEBI" id="CHEBI:45240"/>
        <dbReference type="ChEBI" id="CHEBI:64489"/>
    </reaction>
    <physiologicalReaction direction="left-to-right" evidence="16">
        <dbReference type="Rhea" id="RHEA:54457"/>
    </physiologicalReaction>
</comment>
<dbReference type="SUPFAM" id="SSF53474">
    <property type="entry name" value="alpha/beta-Hydrolases"/>
    <property type="match status" value="1"/>
</dbReference>
<feature type="non-terminal residue" evidence="34">
    <location>
        <position position="1"/>
    </location>
</feature>
<dbReference type="PIRSF" id="PIRSF005211">
    <property type="entry name" value="Ab_hydro_YheT"/>
    <property type="match status" value="1"/>
</dbReference>
<comment type="function">
    <text evidence="29">Phospholipase that may play a role in phospholipids remodeling. May selectively cleave myristate (C14)-containing phosphatidylcholines through its predominant phospholipase 1 activity, cleaving preferentially acyl groups in sn1 position. In parallel, may have a minor phospholipase 2 activity acting on acyl groups in position sn2. In addition to (C14)-containing phosphatidylcholines, may also act on other medium-chain-containing and oxidatively truncated phospholipids.</text>
</comment>
<evidence type="ECO:0000256" key="8">
    <source>
        <dbReference type="ARBA" id="ARBA00022989"/>
    </source>
</evidence>
<dbReference type="HOGENOM" id="CLU_032487_4_0_1"/>
<dbReference type="Proteomes" id="UP000001593">
    <property type="component" value="Unassembled WGS sequence"/>
</dbReference>
<dbReference type="GO" id="GO:0006650">
    <property type="term" value="P:glycerophospholipid metabolic process"/>
    <property type="evidence" value="ECO:0007669"/>
    <property type="project" value="UniProtKB-ARBA"/>
</dbReference>
<evidence type="ECO:0000256" key="15">
    <source>
        <dbReference type="ARBA" id="ARBA00048471"/>
    </source>
</evidence>
<comment type="similarity">
    <text evidence="2">Belongs to the AB hydrolase superfamily. AB hydrolase 4 family.</text>
</comment>
<comment type="catalytic activity">
    <reaction evidence="17">
        <text>1-octadecanoyl-2-nonanoyl-sn-glycero-3-phosphocholine + H2O = nonanoate + 1-octadecanoyl-sn-glycero-3-phosphocholine + H(+)</text>
        <dbReference type="Rhea" id="RHEA:54472"/>
        <dbReference type="ChEBI" id="CHEBI:15377"/>
        <dbReference type="ChEBI" id="CHEBI:15378"/>
        <dbReference type="ChEBI" id="CHEBI:32361"/>
        <dbReference type="ChEBI" id="CHEBI:73858"/>
        <dbReference type="ChEBI" id="CHEBI:138214"/>
    </reaction>
    <physiologicalReaction direction="left-to-right" evidence="17">
        <dbReference type="Rhea" id="RHEA:54473"/>
    </physiologicalReaction>
</comment>
<feature type="active site" description="Charge relay system" evidence="32">
    <location>
        <position position="315"/>
    </location>
</feature>
<dbReference type="ESTHER" id="nemve-a7ric9">
    <property type="family name" value="abh_upf0017"/>
</dbReference>
<comment type="catalytic activity">
    <reaction evidence="18">
        <text>1-tetradecanoyl-2-(4Z,7Z,10Z,13Z,16Z,19Z-docosahexaenoyl)-sn-glycero-3-phosphocholine + H2O = 2-(4Z,7Z,10Z,13Z,16Z,19Z-docosahexaenoyl)-sn-glycero-3-phosphocholine + tetradecanoate + H(+)</text>
        <dbReference type="Rhea" id="RHEA:54400"/>
        <dbReference type="ChEBI" id="CHEBI:15377"/>
        <dbReference type="ChEBI" id="CHEBI:15378"/>
        <dbReference type="ChEBI" id="CHEBI:30807"/>
        <dbReference type="ChEBI" id="CHEBI:76085"/>
        <dbReference type="ChEBI" id="CHEBI:86162"/>
    </reaction>
    <physiologicalReaction direction="left-to-right" evidence="18">
        <dbReference type="Rhea" id="RHEA:54401"/>
    </physiologicalReaction>
</comment>
<evidence type="ECO:0000256" key="14">
    <source>
        <dbReference type="ARBA" id="ARBA00048288"/>
    </source>
</evidence>
<keyword evidence="8" id="KW-1133">Transmembrane helix</keyword>
<evidence type="ECO:0000256" key="32">
    <source>
        <dbReference type="PIRSR" id="PIRSR005211-1"/>
    </source>
</evidence>
<evidence type="ECO:0000256" key="9">
    <source>
        <dbReference type="ARBA" id="ARBA00023098"/>
    </source>
</evidence>
<evidence type="ECO:0000256" key="5">
    <source>
        <dbReference type="ARBA" id="ARBA00022692"/>
    </source>
</evidence>
<dbReference type="KEGG" id="nve:5520938"/>
<dbReference type="EC" id="3.1.1.4" evidence="3"/>
<protein>
    <recommendedName>
        <fullName evidence="30">Phospholipase ABHD3</fullName>
        <ecNumber evidence="3">3.1.1.4</ecNumber>
    </recommendedName>
    <alternativeName>
        <fullName evidence="31">Abhydrolase domain-containing protein 3</fullName>
    </alternativeName>
</protein>
<dbReference type="GO" id="GO:0016020">
    <property type="term" value="C:membrane"/>
    <property type="evidence" value="ECO:0007669"/>
    <property type="project" value="UniProtKB-SubCell"/>
</dbReference>
<evidence type="ECO:0000256" key="7">
    <source>
        <dbReference type="ARBA" id="ARBA00022968"/>
    </source>
</evidence>
<dbReference type="GO" id="GO:0008126">
    <property type="term" value="F:acetylesterase activity"/>
    <property type="evidence" value="ECO:0000318"/>
    <property type="project" value="GO_Central"/>
</dbReference>
<feature type="active site" description="Charge relay system" evidence="32">
    <location>
        <position position="180"/>
    </location>
</feature>
<dbReference type="OrthoDB" id="247542at2759"/>
<keyword evidence="7" id="KW-0735">Signal-anchor</keyword>
<comment type="catalytic activity">
    <reaction evidence="26">
        <text>1-octadecanoyl-2-octanoyl-sn-glycero-3-phosphocholine + H2O = 1-octadecanoyl-sn-glycero-3-phosphocholine + octanoate + H(+)</text>
        <dbReference type="Rhea" id="RHEA:54468"/>
        <dbReference type="ChEBI" id="CHEBI:15377"/>
        <dbReference type="ChEBI" id="CHEBI:15378"/>
        <dbReference type="ChEBI" id="CHEBI:25646"/>
        <dbReference type="ChEBI" id="CHEBI:73858"/>
        <dbReference type="ChEBI" id="CHEBI:138213"/>
    </reaction>
    <physiologicalReaction direction="left-to-right" evidence="26">
        <dbReference type="Rhea" id="RHEA:54469"/>
    </physiologicalReaction>
</comment>
<gene>
    <name evidence="34" type="ORF">NEMVEDRAFT_v1g82507</name>
</gene>
<dbReference type="GO" id="GO:0051792">
    <property type="term" value="P:medium-chain fatty acid biosynthetic process"/>
    <property type="evidence" value="ECO:0000318"/>
    <property type="project" value="GO_Central"/>
</dbReference>
<dbReference type="OMA" id="FWFTGYS"/>
<evidence type="ECO:0000256" key="20">
    <source>
        <dbReference type="ARBA" id="ARBA00050674"/>
    </source>
</evidence>
<evidence type="ECO:0000256" key="27">
    <source>
        <dbReference type="ARBA" id="ARBA00052808"/>
    </source>
</evidence>
<comment type="subcellular location">
    <subcellularLocation>
        <location evidence="1">Membrane</location>
        <topology evidence="1">Single-pass type II membrane protein</topology>
    </subcellularLocation>
</comment>
<sequence>LAVCLSYYYLCIGRKPQLVAGPKSKFTKFLLDHCSILEEPFWPTPWCFGGRAQTIIGSLLKSHPIVKYRRELLQIPDGGELFLDWLDNGSLTAKSSNTFPTVLILPGLTGTSQHGYVLHFVKEIEQLGYRAVVLNNRGLGGARLRTPRAFCAANTEDLEFVISHIHNTYPGIPLIAVAVSLGGIILTNYLSKFSGENFPGLLAAMTISVPWDLFRSADSLEEPVNSLLLNRHLANLLCKLVRDNTIMVEALKEDKPNIRLNHILQSRTVREFDNRLIAPMFGFKDSSEYYAAASLHSKPLHLINIPLLCLSAEDDPFAPVDTLPLDKIKSCPNVVMVLTSRGGHIGYTEGLIPSGRGYADRLMSQYVKSIIESGHLLNAGETAEVNQRK</sequence>
<comment type="catalytic activity">
    <reaction evidence="28">
        <text>1,2-ditetradecanoyl-sn-glycero-3-phosphocholine + H2O = 2-tetradecanoyl-sn-glycero-3-phosphocholine + tetradecanoate + H(+)</text>
        <dbReference type="Rhea" id="RHEA:54404"/>
        <dbReference type="ChEBI" id="CHEBI:15377"/>
        <dbReference type="ChEBI" id="CHEBI:15378"/>
        <dbReference type="ChEBI" id="CHEBI:30807"/>
        <dbReference type="ChEBI" id="CHEBI:45240"/>
        <dbReference type="ChEBI" id="CHEBI:131738"/>
    </reaction>
    <physiologicalReaction direction="left-to-right" evidence="28">
        <dbReference type="Rhea" id="RHEA:54405"/>
    </physiologicalReaction>
</comment>
<evidence type="ECO:0000256" key="30">
    <source>
        <dbReference type="ARBA" id="ARBA00071303"/>
    </source>
</evidence>
<keyword evidence="4" id="KW-0719">Serine esterase</keyword>
<keyword evidence="10" id="KW-0472">Membrane</keyword>
<dbReference type="Pfam" id="PF00561">
    <property type="entry name" value="Abhydrolase_1"/>
    <property type="match status" value="1"/>
</dbReference>
<dbReference type="AlphaFoldDB" id="A7RIC9"/>
<evidence type="ECO:0000256" key="19">
    <source>
        <dbReference type="ARBA" id="ARBA00050276"/>
    </source>
</evidence>
<evidence type="ECO:0000256" key="23">
    <source>
        <dbReference type="ARBA" id="ARBA00052087"/>
    </source>
</evidence>
<evidence type="ECO:0000256" key="11">
    <source>
        <dbReference type="ARBA" id="ARBA00023264"/>
    </source>
</evidence>
<evidence type="ECO:0000256" key="13">
    <source>
        <dbReference type="ARBA" id="ARBA00047611"/>
    </source>
</evidence>
<evidence type="ECO:0000256" key="18">
    <source>
        <dbReference type="ARBA" id="ARBA00050195"/>
    </source>
</evidence>
<proteinExistence type="inferred from homology"/>
<comment type="catalytic activity">
    <reaction evidence="13">
        <text>1-hexadecanoyl-2-(5-oxopentanoyl)-sn-glycero-3-phosphocholine + H2O = 5-oxopentanoate + 1-hexadecanoyl-sn-glycero-3-phosphocholine + H(+)</text>
        <dbReference type="Rhea" id="RHEA:40483"/>
        <dbReference type="ChEBI" id="CHEBI:15377"/>
        <dbReference type="ChEBI" id="CHEBI:15378"/>
        <dbReference type="ChEBI" id="CHEBI:16120"/>
        <dbReference type="ChEBI" id="CHEBI:72998"/>
        <dbReference type="ChEBI" id="CHEBI:77890"/>
    </reaction>
    <physiologicalReaction direction="left-to-right" evidence="13">
        <dbReference type="Rhea" id="RHEA:40484"/>
    </physiologicalReaction>
</comment>
<evidence type="ECO:0000256" key="3">
    <source>
        <dbReference type="ARBA" id="ARBA00013278"/>
    </source>
</evidence>
<evidence type="ECO:0000259" key="33">
    <source>
        <dbReference type="Pfam" id="PF00561"/>
    </source>
</evidence>
<dbReference type="InterPro" id="IPR000073">
    <property type="entry name" value="AB_hydrolase_1"/>
</dbReference>
<dbReference type="InterPro" id="IPR029058">
    <property type="entry name" value="AB_hydrolase_fold"/>
</dbReference>
<evidence type="ECO:0000256" key="25">
    <source>
        <dbReference type="ARBA" id="ARBA00052588"/>
    </source>
</evidence>
<comment type="catalytic activity">
    <reaction evidence="25">
        <text>1-octadecanoyl-2-hexanoyl-sn-glycero-3-phosphocholine + H2O = hexanoate + 1-octadecanoyl-sn-glycero-3-phosphocholine + H(+)</text>
        <dbReference type="Rhea" id="RHEA:54464"/>
        <dbReference type="ChEBI" id="CHEBI:15377"/>
        <dbReference type="ChEBI" id="CHEBI:15378"/>
        <dbReference type="ChEBI" id="CHEBI:17120"/>
        <dbReference type="ChEBI" id="CHEBI:73858"/>
        <dbReference type="ChEBI" id="CHEBI:138212"/>
    </reaction>
    <physiologicalReaction direction="left-to-right" evidence="25">
        <dbReference type="Rhea" id="RHEA:54465"/>
    </physiologicalReaction>
</comment>
<comment type="catalytic activity">
    <reaction evidence="15">
        <text>1-hexadecanoyl-2-glutaroyl-sn-glycero-3-phosphocholine + H2O = glutarate + 1-hexadecanoyl-sn-glycero-3-phosphocholine + H(+)</text>
        <dbReference type="Rhea" id="RHEA:41159"/>
        <dbReference type="ChEBI" id="CHEBI:15377"/>
        <dbReference type="ChEBI" id="CHEBI:15378"/>
        <dbReference type="ChEBI" id="CHEBI:30921"/>
        <dbReference type="ChEBI" id="CHEBI:72998"/>
        <dbReference type="ChEBI" id="CHEBI:77756"/>
    </reaction>
    <physiologicalReaction direction="left-to-right" evidence="15">
        <dbReference type="Rhea" id="RHEA:41160"/>
    </physiologicalReaction>
</comment>
<dbReference type="InterPro" id="IPR050960">
    <property type="entry name" value="AB_hydrolase_4_sf"/>
</dbReference>
<evidence type="ECO:0000256" key="1">
    <source>
        <dbReference type="ARBA" id="ARBA00004606"/>
    </source>
</evidence>
<evidence type="ECO:0000256" key="28">
    <source>
        <dbReference type="ARBA" id="ARBA00052894"/>
    </source>
</evidence>
<dbReference type="GO" id="GO:0051793">
    <property type="term" value="P:medium-chain fatty acid catabolic process"/>
    <property type="evidence" value="ECO:0000318"/>
    <property type="project" value="GO_Central"/>
</dbReference>
<evidence type="ECO:0000256" key="16">
    <source>
        <dbReference type="ARBA" id="ARBA00050145"/>
    </source>
</evidence>
<evidence type="ECO:0000256" key="29">
    <source>
        <dbReference type="ARBA" id="ARBA00059841"/>
    </source>
</evidence>
<dbReference type="eggNOG" id="KOG1838">
    <property type="taxonomic scope" value="Eukaryota"/>
</dbReference>
<evidence type="ECO:0000256" key="2">
    <source>
        <dbReference type="ARBA" id="ARBA00010884"/>
    </source>
</evidence>
<accession>A7RIC9</accession>
<comment type="catalytic activity">
    <reaction evidence="20">
        <text>1-octadecanoyl-2-pentanoyl-sn-glycero-3-phosphocholine + H2O = pentanoate + 1-octadecanoyl-sn-glycero-3-phosphocholine + H(+)</text>
        <dbReference type="Rhea" id="RHEA:54460"/>
        <dbReference type="ChEBI" id="CHEBI:15377"/>
        <dbReference type="ChEBI" id="CHEBI:15378"/>
        <dbReference type="ChEBI" id="CHEBI:31011"/>
        <dbReference type="ChEBI" id="CHEBI:73858"/>
        <dbReference type="ChEBI" id="CHEBI:138211"/>
    </reaction>
    <physiologicalReaction direction="left-to-right" evidence="20">
        <dbReference type="Rhea" id="RHEA:54461"/>
    </physiologicalReaction>
</comment>
<comment type="catalytic activity">
    <reaction evidence="21">
        <text>1-tetradecanoyl-2-(5Z,8Z,11Z,14Z-eicosatetraenoyl)-sn-glycero-3-phosphocholine + H2O = 2-(5Z,8Z,11Z,14Z)-eicosatetraenoyl-sn-glycero-3-phosphocholine + tetradecanoate + H(+)</text>
        <dbReference type="Rhea" id="RHEA:54396"/>
        <dbReference type="ChEBI" id="CHEBI:15377"/>
        <dbReference type="ChEBI" id="CHEBI:15378"/>
        <dbReference type="ChEBI" id="CHEBI:30807"/>
        <dbReference type="ChEBI" id="CHEBI:76079"/>
        <dbReference type="ChEBI" id="CHEBI:86102"/>
    </reaction>
    <physiologicalReaction direction="left-to-right" evidence="21">
        <dbReference type="Rhea" id="RHEA:54397"/>
    </physiologicalReaction>
</comment>
<feature type="active site" description="Charge relay system" evidence="32">
    <location>
        <position position="344"/>
    </location>
</feature>
<evidence type="ECO:0000256" key="31">
    <source>
        <dbReference type="ARBA" id="ARBA00082158"/>
    </source>
</evidence>
<keyword evidence="5" id="KW-0812">Transmembrane</keyword>
<comment type="catalytic activity">
    <reaction evidence="24">
        <text>1-tetradecanoyl-2-(9Z,12Z-octadecadienoyl)-sn-glycero-3-phosphocholine + H2O = 2-(9Z,12Z-octadecadienoyl)-sn-glycero-3-phosphocholine + tetradecanoate + H(+)</text>
        <dbReference type="Rhea" id="RHEA:54388"/>
        <dbReference type="ChEBI" id="CHEBI:15377"/>
        <dbReference type="ChEBI" id="CHEBI:15378"/>
        <dbReference type="ChEBI" id="CHEBI:30807"/>
        <dbReference type="ChEBI" id="CHEBI:76084"/>
        <dbReference type="ChEBI" id="CHEBI:86094"/>
    </reaction>
    <physiologicalReaction direction="left-to-right" evidence="24">
        <dbReference type="Rhea" id="RHEA:54389"/>
    </physiologicalReaction>
</comment>
<dbReference type="FunCoup" id="A7RIC9">
    <property type="interactions" value="233"/>
</dbReference>
<dbReference type="PhylomeDB" id="A7RIC9"/>
<organism evidence="34 35">
    <name type="scientific">Nematostella vectensis</name>
    <name type="common">Starlet sea anemone</name>
    <dbReference type="NCBI Taxonomy" id="45351"/>
    <lineage>
        <taxon>Eukaryota</taxon>
        <taxon>Metazoa</taxon>
        <taxon>Cnidaria</taxon>
        <taxon>Anthozoa</taxon>
        <taxon>Hexacorallia</taxon>
        <taxon>Actiniaria</taxon>
        <taxon>Edwardsiidae</taxon>
        <taxon>Nematostella</taxon>
    </lineage>
</organism>
<dbReference type="InterPro" id="IPR012020">
    <property type="entry name" value="ABHD4"/>
</dbReference>
<keyword evidence="6" id="KW-0378">Hydrolase</keyword>
<reference evidence="34 35" key="1">
    <citation type="journal article" date="2007" name="Science">
        <title>Sea anemone genome reveals ancestral eumetazoan gene repertoire and genomic organization.</title>
        <authorList>
            <person name="Putnam N.H."/>
            <person name="Srivastava M."/>
            <person name="Hellsten U."/>
            <person name="Dirks B."/>
            <person name="Chapman J."/>
            <person name="Salamov A."/>
            <person name="Terry A."/>
            <person name="Shapiro H."/>
            <person name="Lindquist E."/>
            <person name="Kapitonov V.V."/>
            <person name="Jurka J."/>
            <person name="Genikhovich G."/>
            <person name="Grigoriev I.V."/>
            <person name="Lucas S.M."/>
            <person name="Steele R.E."/>
            <person name="Finnerty J.R."/>
            <person name="Technau U."/>
            <person name="Martindale M.Q."/>
            <person name="Rokhsar D.S."/>
        </authorList>
    </citation>
    <scope>NUCLEOTIDE SEQUENCE [LARGE SCALE GENOMIC DNA]</scope>
    <source>
        <strain evidence="35">CH2 X CH6</strain>
    </source>
</reference>
<name>A7RIC9_NEMVE</name>
<evidence type="ECO:0000256" key="26">
    <source>
        <dbReference type="ARBA" id="ARBA00052747"/>
    </source>
</evidence>
<dbReference type="PANTHER" id="PTHR10794">
    <property type="entry name" value="ABHYDROLASE DOMAIN-CONTAINING PROTEIN"/>
    <property type="match status" value="1"/>
</dbReference>
<dbReference type="Gene3D" id="3.40.50.1820">
    <property type="entry name" value="alpha/beta hydrolase"/>
    <property type="match status" value="1"/>
</dbReference>
<comment type="catalytic activity">
    <reaction evidence="12">
        <text>a 1,2-diacyl-sn-glycero-3-phosphocholine + H2O = a 1-acyl-sn-glycero-3-phosphocholine + a fatty acid + H(+)</text>
        <dbReference type="Rhea" id="RHEA:15801"/>
        <dbReference type="ChEBI" id="CHEBI:15377"/>
        <dbReference type="ChEBI" id="CHEBI:15378"/>
        <dbReference type="ChEBI" id="CHEBI:28868"/>
        <dbReference type="ChEBI" id="CHEBI:57643"/>
        <dbReference type="ChEBI" id="CHEBI:58168"/>
        <dbReference type="EC" id="3.1.1.4"/>
    </reaction>
    <physiologicalReaction direction="left-to-right" evidence="12">
        <dbReference type="Rhea" id="RHEA:15802"/>
    </physiologicalReaction>
</comment>
<evidence type="ECO:0000256" key="4">
    <source>
        <dbReference type="ARBA" id="ARBA00022487"/>
    </source>
</evidence>
<keyword evidence="35" id="KW-1185">Reference proteome</keyword>
<evidence type="ECO:0000256" key="22">
    <source>
        <dbReference type="ARBA" id="ARBA00051705"/>
    </source>
</evidence>
<keyword evidence="11" id="KW-1208">Phospholipid metabolism</keyword>
<comment type="catalytic activity">
    <reaction evidence="27">
        <text>1-hexadecanoyl-2-nonadioyl-sn-glycero-3-phosphocholine + H2O = nonanedioate + 1-hexadecanoyl-sn-glycero-3-phosphocholine + H(+)</text>
        <dbReference type="Rhea" id="RHEA:41388"/>
        <dbReference type="ChEBI" id="CHEBI:15377"/>
        <dbReference type="ChEBI" id="CHEBI:15378"/>
        <dbReference type="ChEBI" id="CHEBI:72998"/>
        <dbReference type="ChEBI" id="CHEBI:78207"/>
        <dbReference type="ChEBI" id="CHEBI:78208"/>
    </reaction>
    <physiologicalReaction direction="left-to-right" evidence="27">
        <dbReference type="Rhea" id="RHEA:41389"/>
    </physiologicalReaction>
</comment>